<gene>
    <name evidence="1" type="ORF">SAMN04488511_112146</name>
</gene>
<dbReference type="Gene3D" id="2.40.160.20">
    <property type="match status" value="1"/>
</dbReference>
<name>A0A1I0TRY9_9SPHI</name>
<proteinExistence type="predicted"/>
<keyword evidence="2" id="KW-1185">Reference proteome</keyword>
<dbReference type="EMBL" id="FOJM01000012">
    <property type="protein sequence ID" value="SFA53806.1"/>
    <property type="molecule type" value="Genomic_DNA"/>
</dbReference>
<dbReference type="STRING" id="332999.SAMN04488511_112146"/>
<evidence type="ECO:0000313" key="2">
    <source>
        <dbReference type="Proteomes" id="UP000198836"/>
    </source>
</evidence>
<evidence type="ECO:0000313" key="1">
    <source>
        <dbReference type="EMBL" id="SFA53806.1"/>
    </source>
</evidence>
<dbReference type="Proteomes" id="UP000198836">
    <property type="component" value="Unassembled WGS sequence"/>
</dbReference>
<reference evidence="2" key="1">
    <citation type="submission" date="2016-10" db="EMBL/GenBank/DDBJ databases">
        <authorList>
            <person name="Varghese N."/>
            <person name="Submissions S."/>
        </authorList>
    </citation>
    <scope>NUCLEOTIDE SEQUENCE [LARGE SCALE GENOMIC DNA]</scope>
    <source>
        <strain evidence="2">DSM 18130</strain>
    </source>
</reference>
<accession>A0A1I0TRY9</accession>
<dbReference type="AlphaFoldDB" id="A0A1I0TRY9"/>
<protein>
    <submittedName>
        <fullName evidence="1">Outer membrane protein beta-barrel domain-containing protein</fullName>
    </submittedName>
</protein>
<organism evidence="1 2">
    <name type="scientific">Pedobacter suwonensis</name>
    <dbReference type="NCBI Taxonomy" id="332999"/>
    <lineage>
        <taxon>Bacteria</taxon>
        <taxon>Pseudomonadati</taxon>
        <taxon>Bacteroidota</taxon>
        <taxon>Sphingobacteriia</taxon>
        <taxon>Sphingobacteriales</taxon>
        <taxon>Sphingobacteriaceae</taxon>
        <taxon>Pedobacter</taxon>
    </lineage>
</organism>
<sequence length="500" mass="55593">MKNSAWYHKLWRDKFDGLPVKDAADASWTGMQKLLNEKMPIGTGGGHGPHLSTGTKLLKVVKIIGYTFSVAAAASTVGYFTLKKSDNKQNEIENKVKSVFSDSMLVDSNKVLNYNEIADSTIIRDSLNGAEDSLNANVEQNKFVSDNASELEKPARQMQKNASTTMKANAVTPLNNKYFVAKESSQVESIEDLNKINLKSSSKVEVISNTDQKENSLFGKSGKLLSWPKQYQQGVTYIDLPLKIQRIAIPVVKANDFQNLSGNQDNRTRHYDKKAERIANGKNQKETNISLPKIRTNKTKQNGSIASKYSYGLNSGMNVQKGNNSFYIGLFGSYALNKNWQLTVGLNANSNQKIAGEFTHPSYYRPDSVPPLIIATTRKLITIDIPLAAAYKLSKHIDLKAGPIVSFVGKQSIGITKLNPIVNPSDTLYHSKQIDSILVNTNTVNNRVNIGITGGINIHIKQFDVNASYQWLTPYNLNNSLGSFKQRNHFFRIGVGYRFR</sequence>
<dbReference type="RefSeq" id="WP_090985310.1">
    <property type="nucleotide sequence ID" value="NZ_FOJM01000012.1"/>
</dbReference>
<dbReference type="OrthoDB" id="794435at2"/>